<reference evidence="4 5" key="1">
    <citation type="submission" date="2021-05" db="EMBL/GenBank/DDBJ databases">
        <title>Comparative genomic studies on the polysaccharide-degrading batcterial strains of the Flammeovirga genus.</title>
        <authorList>
            <person name="Zewei F."/>
            <person name="Zheng Z."/>
            <person name="Yu L."/>
            <person name="Ruyue G."/>
            <person name="Yanhong M."/>
            <person name="Yuanyuan C."/>
            <person name="Jingyan G."/>
            <person name="Wenjun H."/>
        </authorList>
    </citation>
    <scope>NUCLEOTIDE SEQUENCE [LARGE SCALE GENOMIC DNA]</scope>
    <source>
        <strain evidence="4 5">NBRC:100898</strain>
    </source>
</reference>
<keyword evidence="2" id="KW-0732">Signal</keyword>
<name>A0AAX1N7A8_9BACT</name>
<evidence type="ECO:0000256" key="2">
    <source>
        <dbReference type="SAM" id="SignalP"/>
    </source>
</evidence>
<feature type="coiled-coil region" evidence="1">
    <location>
        <begin position="703"/>
        <end position="730"/>
    </location>
</feature>
<dbReference type="InterPro" id="IPR011990">
    <property type="entry name" value="TPR-like_helical_dom_sf"/>
</dbReference>
<dbReference type="InterPro" id="IPR019734">
    <property type="entry name" value="TPR_rpt"/>
</dbReference>
<sequence>MHQKLLLFLAFLLSFSLCYSSDNSKDTYSAKEIISLSNKGNLNEAKSKAKEWLNYETKIHGPKSIHNTVPLIVLGRICLNRQEYSEATVNFQKALDIFDETTGWMFPDYAISLNYLCTSYLLQGRTIEPKKLMPQIQSILDNTLGEANTNQVHFYANKGLLSLLEEDIETSENYFTQANDLAKKVENNINFDNDFSDLRIYTAKLYNASNRQDEAIRIIEKELEVLADKGWDKSANYARAQMVLAVSLMLDGQYSQSEQLMLEIRSRIEKILGKAHFSYAAINKNIALLYYYQSRFDESEKLLEEAVQIYRKDQKEKYNLSECLVGIINLKLKKGEYTNIEKLIEEVERLLEDNAKENLYLQTTKARWQIIKGEFVKAEILLTSQLDRLRYSHKMYTRNFVESYLDLIELQIYVGRTKSPEMLLKQGEKLLREAGQDSTLNYAEILSVSAFLDEYEGQYHAALKKLEQSEKLLMSFCGKDHLGIGMINEQKGRNYYYLNQLDSASYCINQALELYDDKLKKTEVHFIHARIYKALIYLKREEYASAIKEFEQLSELTFDGTILNTRVRADWAYTLALSKEWEKAEQLIIEAVKDRFEFYDLTMRYSSSQEKMKYLNSTNRLFDRFFDIFDLMGDEVSPEMLMYCYTIQIRFRDYFLVETRDRLDHMYEYREERLNQGFPSYTSKLLKGRDQIATVNFLSNEQRDSLKVNINKLQSKINNLEKTLVLASNKYLGKQQYNRDLSFESVRQKLGDNEVAIEIIKLRTSKTHSNKYIALLVSKEIDHPLKVDLGESNFLEGKVFYNYQRKNTPLGRGLEFINEEQNDDPYDNYWLPIKKTLASLNINAERIYLVTDGIYNLINVNTLKNLKTDRYVLEEDYIRQLTSTTTSFDLIINRNKKHKTAYLVGNPIFDERLLEESKTRGSISKGLNVRLAELPGTGKEISNSHQLLLKGGWDVEVFTREKAKEGIFKNMEKSPDIIHIATHGFFINNFKNSINENTLLKSGLFFSDYTNSDSRSLQEIYESGNDGILTAYEVAGLNLQNTELLILSACQSGVSEVKEGQGISGLQYAFSIAGVKSVVMSLWNVDDQATQELMTKFYEYWSDNNDRHQAFRKAQLDILKKYERPYYWGAFVMIN</sequence>
<dbReference type="SUPFAM" id="SSF48452">
    <property type="entry name" value="TPR-like"/>
    <property type="match status" value="3"/>
</dbReference>
<evidence type="ECO:0000256" key="1">
    <source>
        <dbReference type="SAM" id="Coils"/>
    </source>
</evidence>
<dbReference type="InterPro" id="IPR024983">
    <property type="entry name" value="CHAT_dom"/>
</dbReference>
<dbReference type="Proteomes" id="UP000678679">
    <property type="component" value="Chromosome 1"/>
</dbReference>
<keyword evidence="1" id="KW-0175">Coiled coil</keyword>
<dbReference type="RefSeq" id="WP_169663987.1">
    <property type="nucleotide sequence ID" value="NZ_CP076132.1"/>
</dbReference>
<keyword evidence="5" id="KW-1185">Reference proteome</keyword>
<proteinExistence type="predicted"/>
<protein>
    <submittedName>
        <fullName evidence="4">CHAT domain-containing protein</fullName>
    </submittedName>
</protein>
<feature type="signal peptide" evidence="2">
    <location>
        <begin position="1"/>
        <end position="20"/>
    </location>
</feature>
<dbReference type="Pfam" id="PF13424">
    <property type="entry name" value="TPR_12"/>
    <property type="match status" value="1"/>
</dbReference>
<gene>
    <name evidence="4" type="ORF">KMW28_07150</name>
</gene>
<feature type="chain" id="PRO_5043387741" evidence="2">
    <location>
        <begin position="21"/>
        <end position="1135"/>
    </location>
</feature>
<evidence type="ECO:0000259" key="3">
    <source>
        <dbReference type="Pfam" id="PF12770"/>
    </source>
</evidence>
<dbReference type="PANTHER" id="PTHR10098:SF108">
    <property type="entry name" value="TETRATRICOPEPTIDE REPEAT PROTEIN 28"/>
    <property type="match status" value="1"/>
</dbReference>
<dbReference type="Pfam" id="PF12770">
    <property type="entry name" value="CHAT"/>
    <property type="match status" value="1"/>
</dbReference>
<dbReference type="EMBL" id="CP076132">
    <property type="protein sequence ID" value="QWG03355.1"/>
    <property type="molecule type" value="Genomic_DNA"/>
</dbReference>
<dbReference type="KEGG" id="fya:KMW28_07150"/>
<feature type="domain" description="CHAT" evidence="3">
    <location>
        <begin position="831"/>
        <end position="1134"/>
    </location>
</feature>
<feature type="coiled-coil region" evidence="1">
    <location>
        <begin position="330"/>
        <end position="360"/>
    </location>
</feature>
<dbReference type="PANTHER" id="PTHR10098">
    <property type="entry name" value="RAPSYN-RELATED"/>
    <property type="match status" value="1"/>
</dbReference>
<dbReference type="Gene3D" id="1.25.40.10">
    <property type="entry name" value="Tetratricopeptide repeat domain"/>
    <property type="match status" value="3"/>
</dbReference>
<accession>A0AAX1N7A8</accession>
<evidence type="ECO:0000313" key="4">
    <source>
        <dbReference type="EMBL" id="QWG03355.1"/>
    </source>
</evidence>
<dbReference type="AlphaFoldDB" id="A0AAX1N7A8"/>
<organism evidence="4 5">
    <name type="scientific">Flammeovirga yaeyamensis</name>
    <dbReference type="NCBI Taxonomy" id="367791"/>
    <lineage>
        <taxon>Bacteria</taxon>
        <taxon>Pseudomonadati</taxon>
        <taxon>Bacteroidota</taxon>
        <taxon>Cytophagia</taxon>
        <taxon>Cytophagales</taxon>
        <taxon>Flammeovirgaceae</taxon>
        <taxon>Flammeovirga</taxon>
    </lineage>
</organism>
<dbReference type="SMART" id="SM00028">
    <property type="entry name" value="TPR"/>
    <property type="match status" value="5"/>
</dbReference>
<evidence type="ECO:0000313" key="5">
    <source>
        <dbReference type="Proteomes" id="UP000678679"/>
    </source>
</evidence>